<proteinExistence type="predicted"/>
<dbReference type="AlphaFoldDB" id="A0A1M2W5B9"/>
<reference evidence="1 2" key="1">
    <citation type="submission" date="2016-10" db="EMBL/GenBank/DDBJ databases">
        <title>Genome sequence of the basidiomycete white-rot fungus Trametes pubescens.</title>
        <authorList>
            <person name="Makela M.R."/>
            <person name="Granchi Z."/>
            <person name="Peng M."/>
            <person name="De Vries R.P."/>
            <person name="Grigoriev I."/>
            <person name="Riley R."/>
            <person name="Hilden K."/>
        </authorList>
    </citation>
    <scope>NUCLEOTIDE SEQUENCE [LARGE SCALE GENOMIC DNA]</scope>
    <source>
        <strain evidence="1 2">FBCC735</strain>
    </source>
</reference>
<dbReference type="OrthoDB" id="2795723at2759"/>
<organism evidence="1 2">
    <name type="scientific">Trametes pubescens</name>
    <name type="common">White-rot fungus</name>
    <dbReference type="NCBI Taxonomy" id="154538"/>
    <lineage>
        <taxon>Eukaryota</taxon>
        <taxon>Fungi</taxon>
        <taxon>Dikarya</taxon>
        <taxon>Basidiomycota</taxon>
        <taxon>Agaricomycotina</taxon>
        <taxon>Agaricomycetes</taxon>
        <taxon>Polyporales</taxon>
        <taxon>Polyporaceae</taxon>
        <taxon>Trametes</taxon>
    </lineage>
</organism>
<evidence type="ECO:0008006" key="3">
    <source>
        <dbReference type="Google" id="ProtNLM"/>
    </source>
</evidence>
<keyword evidence="2" id="KW-1185">Reference proteome</keyword>
<evidence type="ECO:0000313" key="2">
    <source>
        <dbReference type="Proteomes" id="UP000184267"/>
    </source>
</evidence>
<dbReference type="STRING" id="154538.A0A1M2W5B9"/>
<dbReference type="Proteomes" id="UP000184267">
    <property type="component" value="Unassembled WGS sequence"/>
</dbReference>
<dbReference type="EMBL" id="MNAD01000215">
    <property type="protein sequence ID" value="OJT14993.1"/>
    <property type="molecule type" value="Genomic_DNA"/>
</dbReference>
<name>A0A1M2W5B9_TRAPU</name>
<protein>
    <recommendedName>
        <fullName evidence="3">Fungal N-terminal domain-containing protein</fullName>
    </recommendedName>
</protein>
<evidence type="ECO:0000313" key="1">
    <source>
        <dbReference type="EMBL" id="OJT14993.1"/>
    </source>
</evidence>
<comment type="caution">
    <text evidence="1">The sequence shown here is derived from an EMBL/GenBank/DDBJ whole genome shotgun (WGS) entry which is preliminary data.</text>
</comment>
<sequence length="101" mass="11056">MPSLRLLRQTSPSDVLATVISGLEVLKETSNAIAAVPLMGDIFGIALGIAKTVERIRGDRERFVRLARSMSELLRHIEETVAADPQAVDDKLRTNLQDLCA</sequence>
<accession>A0A1M2W5B9</accession>
<gene>
    <name evidence="1" type="ORF">TRAPUB_8436</name>
</gene>